<sequence length="57" mass="6570">MPEKYLRLVPACTKASTDLERIGDHARNIAEYVIYLVKGKDVRHIGIKRIQAEVFDK</sequence>
<accession>A0ABY6H1L5</accession>
<feature type="domain" description="PhoU" evidence="1">
    <location>
        <begin position="5"/>
        <end position="33"/>
    </location>
</feature>
<protein>
    <recommendedName>
        <fullName evidence="1">PhoU domain-containing protein</fullName>
    </recommendedName>
</protein>
<dbReference type="Gene3D" id="1.20.58.220">
    <property type="entry name" value="Phosphate transport system protein phou homolog 2, domain 2"/>
    <property type="match status" value="1"/>
</dbReference>
<gene>
    <name evidence="2" type="ORF">NX720_09485</name>
</gene>
<evidence type="ECO:0000313" key="3">
    <source>
        <dbReference type="Proteomes" id="UP001163255"/>
    </source>
</evidence>
<dbReference type="RefSeq" id="WP_262601558.1">
    <property type="nucleotide sequence ID" value="NZ_CP103300.1"/>
</dbReference>
<dbReference type="InterPro" id="IPR026022">
    <property type="entry name" value="PhoU_dom"/>
</dbReference>
<evidence type="ECO:0000313" key="2">
    <source>
        <dbReference type="EMBL" id="UYM18810.1"/>
    </source>
</evidence>
<dbReference type="SUPFAM" id="SSF109755">
    <property type="entry name" value="PhoU-like"/>
    <property type="match status" value="1"/>
</dbReference>
<dbReference type="Proteomes" id="UP001163255">
    <property type="component" value="Chromosome"/>
</dbReference>
<organism evidence="2 3">
    <name type="scientific">Endozoicomonas euniceicola</name>
    <dbReference type="NCBI Taxonomy" id="1234143"/>
    <lineage>
        <taxon>Bacteria</taxon>
        <taxon>Pseudomonadati</taxon>
        <taxon>Pseudomonadota</taxon>
        <taxon>Gammaproteobacteria</taxon>
        <taxon>Oceanospirillales</taxon>
        <taxon>Endozoicomonadaceae</taxon>
        <taxon>Endozoicomonas</taxon>
    </lineage>
</organism>
<name>A0ABY6H1L5_9GAMM</name>
<proteinExistence type="predicted"/>
<keyword evidence="3" id="KW-1185">Reference proteome</keyword>
<dbReference type="EMBL" id="CP103300">
    <property type="protein sequence ID" value="UYM18810.1"/>
    <property type="molecule type" value="Genomic_DNA"/>
</dbReference>
<reference evidence="2" key="1">
    <citation type="submission" date="2022-10" db="EMBL/GenBank/DDBJ databases">
        <title>Completed Genome Sequence of two octocoral isolated bacterium, Endozoicomonas euniceicola EF212T and Endozoicomonas gorgoniicola PS125T.</title>
        <authorList>
            <person name="Chiou Y.-J."/>
            <person name="Chen Y.-H."/>
        </authorList>
    </citation>
    <scope>NUCLEOTIDE SEQUENCE</scope>
    <source>
        <strain evidence="2">EF212</strain>
    </source>
</reference>
<dbReference type="InterPro" id="IPR038078">
    <property type="entry name" value="PhoU-like_sf"/>
</dbReference>
<dbReference type="Pfam" id="PF01895">
    <property type="entry name" value="PhoU"/>
    <property type="match status" value="1"/>
</dbReference>
<evidence type="ECO:0000259" key="1">
    <source>
        <dbReference type="Pfam" id="PF01895"/>
    </source>
</evidence>